<accession>A0A1Y1ZLN0</accession>
<evidence type="ECO:0000313" key="2">
    <source>
        <dbReference type="EMBL" id="ORY10745.1"/>
    </source>
</evidence>
<comment type="caution">
    <text evidence="2">The sequence shown here is derived from an EMBL/GenBank/DDBJ whole genome shotgun (WGS) entry which is preliminary data.</text>
</comment>
<name>A0A1Y1ZLN0_9PLEO</name>
<dbReference type="Proteomes" id="UP000193144">
    <property type="component" value="Unassembled WGS sequence"/>
</dbReference>
<feature type="compositionally biased region" description="Polar residues" evidence="1">
    <location>
        <begin position="143"/>
        <end position="156"/>
    </location>
</feature>
<feature type="compositionally biased region" description="Polar residues" evidence="1">
    <location>
        <begin position="114"/>
        <end position="132"/>
    </location>
</feature>
<feature type="compositionally biased region" description="Basic and acidic residues" evidence="1">
    <location>
        <begin position="12"/>
        <end position="22"/>
    </location>
</feature>
<feature type="region of interest" description="Disordered" evidence="1">
    <location>
        <begin position="113"/>
        <end position="280"/>
    </location>
</feature>
<keyword evidence="3" id="KW-1185">Reference proteome</keyword>
<dbReference type="OrthoDB" id="5225441at2759"/>
<dbReference type="EMBL" id="MCFA01000069">
    <property type="protein sequence ID" value="ORY10745.1"/>
    <property type="molecule type" value="Genomic_DNA"/>
</dbReference>
<feature type="region of interest" description="Disordered" evidence="1">
    <location>
        <begin position="1"/>
        <end position="57"/>
    </location>
</feature>
<dbReference type="AlphaFoldDB" id="A0A1Y1ZLN0"/>
<protein>
    <submittedName>
        <fullName evidence="2">Uncharacterized protein</fullName>
    </submittedName>
</protein>
<evidence type="ECO:0000256" key="1">
    <source>
        <dbReference type="SAM" id="MobiDB-lite"/>
    </source>
</evidence>
<feature type="compositionally biased region" description="Basic residues" evidence="1">
    <location>
        <begin position="1"/>
        <end position="11"/>
    </location>
</feature>
<feature type="compositionally biased region" description="Polar residues" evidence="1">
    <location>
        <begin position="201"/>
        <end position="217"/>
    </location>
</feature>
<evidence type="ECO:0000313" key="3">
    <source>
        <dbReference type="Proteomes" id="UP000193144"/>
    </source>
</evidence>
<proteinExistence type="predicted"/>
<sequence length="280" mass="30798">MSFFSKVKKAKKAADEHNKTSHGEAATSQAKPPPVPYKHVPTHAAQDSLSVGPRSWSREETRARIHAARRTRSEVGLAQHYARSNINLMLPTSNRSRSSLTQGDLSIDSVMVKGQSQNQQPHIPRHSFTNMPESAPLPPNPNRPSYNGCKNRNSSLARRKSPLSHVSIEEDTFSTTNALQMDDPRPRTSGQGTLVNPRPVSPSNTHTSAMEGTSLPCSPNEKKTRPPSTSTARYEIFPRVTKSARRPVVSAGGEHATPQPRKPLFSRNFFRKGSTSQPAN</sequence>
<organism evidence="2 3">
    <name type="scientific">Clohesyomyces aquaticus</name>
    <dbReference type="NCBI Taxonomy" id="1231657"/>
    <lineage>
        <taxon>Eukaryota</taxon>
        <taxon>Fungi</taxon>
        <taxon>Dikarya</taxon>
        <taxon>Ascomycota</taxon>
        <taxon>Pezizomycotina</taxon>
        <taxon>Dothideomycetes</taxon>
        <taxon>Pleosporomycetidae</taxon>
        <taxon>Pleosporales</taxon>
        <taxon>Lindgomycetaceae</taxon>
        <taxon>Clohesyomyces</taxon>
    </lineage>
</organism>
<reference evidence="2 3" key="1">
    <citation type="submission" date="2016-07" db="EMBL/GenBank/DDBJ databases">
        <title>Pervasive Adenine N6-methylation of Active Genes in Fungi.</title>
        <authorList>
            <consortium name="DOE Joint Genome Institute"/>
            <person name="Mondo S.J."/>
            <person name="Dannebaum R.O."/>
            <person name="Kuo R.C."/>
            <person name="Labutti K."/>
            <person name="Haridas S."/>
            <person name="Kuo A."/>
            <person name="Salamov A."/>
            <person name="Ahrendt S.R."/>
            <person name="Lipzen A."/>
            <person name="Sullivan W."/>
            <person name="Andreopoulos W.B."/>
            <person name="Clum A."/>
            <person name="Lindquist E."/>
            <person name="Daum C."/>
            <person name="Ramamoorthy G.K."/>
            <person name="Gryganskyi A."/>
            <person name="Culley D."/>
            <person name="Magnuson J.K."/>
            <person name="James T.Y."/>
            <person name="O'Malley M.A."/>
            <person name="Stajich J.E."/>
            <person name="Spatafora J.W."/>
            <person name="Visel A."/>
            <person name="Grigoriev I.V."/>
        </authorList>
    </citation>
    <scope>NUCLEOTIDE SEQUENCE [LARGE SCALE GENOMIC DNA]</scope>
    <source>
        <strain evidence="2 3">CBS 115471</strain>
    </source>
</reference>
<gene>
    <name evidence="2" type="ORF">BCR34DRAFT_654176</name>
</gene>